<feature type="region of interest" description="Disordered" evidence="1">
    <location>
        <begin position="467"/>
        <end position="486"/>
    </location>
</feature>
<evidence type="ECO:0000256" key="1">
    <source>
        <dbReference type="SAM" id="MobiDB-lite"/>
    </source>
</evidence>
<accession>A0A9P7T0S4</accession>
<dbReference type="InterPro" id="IPR048519">
    <property type="entry name" value="Gfd2/YDR514C-like_C"/>
</dbReference>
<organism evidence="3 4">
    <name type="scientific">Claviceps pusilla</name>
    <dbReference type="NCBI Taxonomy" id="123648"/>
    <lineage>
        <taxon>Eukaryota</taxon>
        <taxon>Fungi</taxon>
        <taxon>Dikarya</taxon>
        <taxon>Ascomycota</taxon>
        <taxon>Pezizomycotina</taxon>
        <taxon>Sordariomycetes</taxon>
        <taxon>Hypocreomycetidae</taxon>
        <taxon>Hypocreales</taxon>
        <taxon>Clavicipitaceae</taxon>
        <taxon>Claviceps</taxon>
    </lineage>
</organism>
<dbReference type="EMBL" id="SRPW01000887">
    <property type="protein sequence ID" value="KAG6011397.1"/>
    <property type="molecule type" value="Genomic_DNA"/>
</dbReference>
<dbReference type="GO" id="GO:0003676">
    <property type="term" value="F:nucleic acid binding"/>
    <property type="evidence" value="ECO:0007669"/>
    <property type="project" value="InterPro"/>
</dbReference>
<reference evidence="3" key="1">
    <citation type="journal article" date="2020" name="bioRxiv">
        <title>Whole genome comparisons of ergot fungi reveals the divergence and evolution of species within the genus Claviceps are the result of varying mechanisms driving genome evolution and host range expansion.</title>
        <authorList>
            <person name="Wyka S.A."/>
            <person name="Mondo S.J."/>
            <person name="Liu M."/>
            <person name="Dettman J."/>
            <person name="Nalam V."/>
            <person name="Broders K.D."/>
        </authorList>
    </citation>
    <scope>NUCLEOTIDE SEQUENCE</scope>
    <source>
        <strain evidence="3">CCC 602</strain>
    </source>
</reference>
<evidence type="ECO:0000313" key="3">
    <source>
        <dbReference type="EMBL" id="KAG6011397.1"/>
    </source>
</evidence>
<feature type="compositionally biased region" description="Basic and acidic residues" evidence="1">
    <location>
        <begin position="48"/>
        <end position="58"/>
    </location>
</feature>
<feature type="domain" description="Gfd2/YDR514C-like C-terminal" evidence="2">
    <location>
        <begin position="263"/>
        <end position="446"/>
    </location>
</feature>
<sequence length="486" mass="54079">MSDNQLQAQLDKLQEVLGKTITLDPSRIPTKIEPETSHGKTPSSSDWQEQHLGLDKSGGDAVPIHTELVADGPANPALDDSALCIGDSLEANVAFCPFKRIEQYPDQFIGKRNRPLFVSFLEEINAQLGTRLCIPKGDNEIHFTLKFGQGSTPRPRYIGPSQEKPRVLLDGQQVSDDTAAFDAASEEDRNSWLANWQTAMTCLAYQPADADQRARLAAERAEKRRRESSDMLNKVQARLGLSTAQQQEQQGQVWASTRSKPAVFVSIDIEVLEEEPRSMTEVGIAVLDTRNIHGTDGGPGGVLWWEHIEAHHLVVRQYASHVNHRYVQGCPDMFQFGSSTFPNEWDLIHTLSTILESHTRDPETDVFLVGHDIHSDVRYLASEGYDVAQALHSVGAIDTQILHQAWKAGTQARKLQRVLSDLCIPYSYLHNAGNDAMYTLRAMIAMGVEGPMPQGQTRRRAQLAGEHGLFDTGNKTDNKDEADELW</sequence>
<dbReference type="OrthoDB" id="5953249at2759"/>
<proteinExistence type="predicted"/>
<dbReference type="InterPro" id="IPR040151">
    <property type="entry name" value="Gfd2/YDR514C-like"/>
</dbReference>
<dbReference type="Proteomes" id="UP000748025">
    <property type="component" value="Unassembled WGS sequence"/>
</dbReference>
<evidence type="ECO:0000313" key="4">
    <source>
        <dbReference type="Proteomes" id="UP000748025"/>
    </source>
</evidence>
<dbReference type="Pfam" id="PF21762">
    <property type="entry name" value="DEDDh_C"/>
    <property type="match status" value="1"/>
</dbReference>
<dbReference type="SUPFAM" id="SSF53098">
    <property type="entry name" value="Ribonuclease H-like"/>
    <property type="match status" value="1"/>
</dbReference>
<dbReference type="PANTHER" id="PTHR28083:SF1">
    <property type="entry name" value="GOOD FOR FULL DBP5 ACTIVITY PROTEIN 2"/>
    <property type="match status" value="1"/>
</dbReference>
<keyword evidence="4" id="KW-1185">Reference proteome</keyword>
<name>A0A9P7T0S4_9HYPO</name>
<dbReference type="PANTHER" id="PTHR28083">
    <property type="entry name" value="GOOD FOR FULL DBP5 ACTIVITY PROTEIN 2"/>
    <property type="match status" value="1"/>
</dbReference>
<comment type="caution">
    <text evidence="3">The sequence shown here is derived from an EMBL/GenBank/DDBJ whole genome shotgun (WGS) entry which is preliminary data.</text>
</comment>
<protein>
    <recommendedName>
        <fullName evidence="2">Gfd2/YDR514C-like C-terminal domain-containing protein</fullName>
    </recommendedName>
</protein>
<feature type="region of interest" description="Disordered" evidence="1">
    <location>
        <begin position="24"/>
        <end position="58"/>
    </location>
</feature>
<gene>
    <name evidence="3" type="ORF">E4U43_008350</name>
</gene>
<dbReference type="InterPro" id="IPR036397">
    <property type="entry name" value="RNaseH_sf"/>
</dbReference>
<evidence type="ECO:0000259" key="2">
    <source>
        <dbReference type="Pfam" id="PF21762"/>
    </source>
</evidence>
<dbReference type="Gene3D" id="3.30.420.10">
    <property type="entry name" value="Ribonuclease H-like superfamily/Ribonuclease H"/>
    <property type="match status" value="1"/>
</dbReference>
<dbReference type="GO" id="GO:0005634">
    <property type="term" value="C:nucleus"/>
    <property type="evidence" value="ECO:0007669"/>
    <property type="project" value="TreeGrafter"/>
</dbReference>
<dbReference type="AlphaFoldDB" id="A0A9P7T0S4"/>
<dbReference type="InterPro" id="IPR012337">
    <property type="entry name" value="RNaseH-like_sf"/>
</dbReference>